<sequence>MMLLRLRERFSCWAGFRLVLTRKGIDAMYKAYNKRRKKRTDISDDETEASADEGRADPGTGEPEQTASAAEGTADDGEAEQTRRARRGREQDVAEISRRMYDEIRSSRDPRDHVEDG</sequence>
<dbReference type="EnsemblProtists" id="EOD14267">
    <property type="protein sequence ID" value="EOD14267"/>
    <property type="gene ID" value="EMIHUDRAFT_256598"/>
</dbReference>
<dbReference type="AlphaFoldDB" id="A0A0D3ISN2"/>
<accession>A0A0D3ISN2</accession>
<evidence type="ECO:0000256" key="1">
    <source>
        <dbReference type="SAM" id="MobiDB-lite"/>
    </source>
</evidence>
<reference evidence="2" key="2">
    <citation type="submission" date="2024-10" db="UniProtKB">
        <authorList>
            <consortium name="EnsemblProtists"/>
        </authorList>
    </citation>
    <scope>IDENTIFICATION</scope>
</reference>
<evidence type="ECO:0000313" key="3">
    <source>
        <dbReference type="Proteomes" id="UP000013827"/>
    </source>
</evidence>
<evidence type="ECO:0000313" key="2">
    <source>
        <dbReference type="EnsemblProtists" id="EOD14267"/>
    </source>
</evidence>
<name>A0A0D3ISN2_EMIH1</name>
<proteinExistence type="predicted"/>
<organism evidence="2 3">
    <name type="scientific">Emiliania huxleyi (strain CCMP1516)</name>
    <dbReference type="NCBI Taxonomy" id="280463"/>
    <lineage>
        <taxon>Eukaryota</taxon>
        <taxon>Haptista</taxon>
        <taxon>Haptophyta</taxon>
        <taxon>Prymnesiophyceae</taxon>
        <taxon>Isochrysidales</taxon>
        <taxon>Noelaerhabdaceae</taxon>
        <taxon>Emiliania</taxon>
    </lineage>
</organism>
<dbReference type="PaxDb" id="2903-EOD14267"/>
<keyword evidence="3" id="KW-1185">Reference proteome</keyword>
<dbReference type="KEGG" id="ehx:EMIHUDRAFT_256598"/>
<protein>
    <submittedName>
        <fullName evidence="2">Uncharacterized protein</fullName>
    </submittedName>
</protein>
<dbReference type="HOGENOM" id="CLU_168602_0_0_1"/>
<dbReference type="RefSeq" id="XP_005766696.1">
    <property type="nucleotide sequence ID" value="XM_005766639.1"/>
</dbReference>
<reference evidence="3" key="1">
    <citation type="journal article" date="2013" name="Nature">
        <title>Pan genome of the phytoplankton Emiliania underpins its global distribution.</title>
        <authorList>
            <person name="Read B.A."/>
            <person name="Kegel J."/>
            <person name="Klute M.J."/>
            <person name="Kuo A."/>
            <person name="Lefebvre S.C."/>
            <person name="Maumus F."/>
            <person name="Mayer C."/>
            <person name="Miller J."/>
            <person name="Monier A."/>
            <person name="Salamov A."/>
            <person name="Young J."/>
            <person name="Aguilar M."/>
            <person name="Claverie J.M."/>
            <person name="Frickenhaus S."/>
            <person name="Gonzalez K."/>
            <person name="Herman E.K."/>
            <person name="Lin Y.C."/>
            <person name="Napier J."/>
            <person name="Ogata H."/>
            <person name="Sarno A.F."/>
            <person name="Shmutz J."/>
            <person name="Schroeder D."/>
            <person name="de Vargas C."/>
            <person name="Verret F."/>
            <person name="von Dassow P."/>
            <person name="Valentin K."/>
            <person name="Van de Peer Y."/>
            <person name="Wheeler G."/>
            <person name="Dacks J.B."/>
            <person name="Delwiche C.F."/>
            <person name="Dyhrman S.T."/>
            <person name="Glockner G."/>
            <person name="John U."/>
            <person name="Richards T."/>
            <person name="Worden A.Z."/>
            <person name="Zhang X."/>
            <person name="Grigoriev I.V."/>
            <person name="Allen A.E."/>
            <person name="Bidle K."/>
            <person name="Borodovsky M."/>
            <person name="Bowler C."/>
            <person name="Brownlee C."/>
            <person name="Cock J.M."/>
            <person name="Elias M."/>
            <person name="Gladyshev V.N."/>
            <person name="Groth M."/>
            <person name="Guda C."/>
            <person name="Hadaegh A."/>
            <person name="Iglesias-Rodriguez M.D."/>
            <person name="Jenkins J."/>
            <person name="Jones B.M."/>
            <person name="Lawson T."/>
            <person name="Leese F."/>
            <person name="Lindquist E."/>
            <person name="Lobanov A."/>
            <person name="Lomsadze A."/>
            <person name="Malik S.B."/>
            <person name="Marsh M.E."/>
            <person name="Mackinder L."/>
            <person name="Mock T."/>
            <person name="Mueller-Roeber B."/>
            <person name="Pagarete A."/>
            <person name="Parker M."/>
            <person name="Probert I."/>
            <person name="Quesneville H."/>
            <person name="Raines C."/>
            <person name="Rensing S.A."/>
            <person name="Riano-Pachon D.M."/>
            <person name="Richier S."/>
            <person name="Rokitta S."/>
            <person name="Shiraiwa Y."/>
            <person name="Soanes D.M."/>
            <person name="van der Giezen M."/>
            <person name="Wahlund T.M."/>
            <person name="Williams B."/>
            <person name="Wilson W."/>
            <person name="Wolfe G."/>
            <person name="Wurch L.L."/>
        </authorList>
    </citation>
    <scope>NUCLEOTIDE SEQUENCE</scope>
</reference>
<dbReference type="GeneID" id="17260418"/>
<feature type="region of interest" description="Disordered" evidence="1">
    <location>
        <begin position="33"/>
        <end position="117"/>
    </location>
</feature>
<feature type="compositionally biased region" description="Basic and acidic residues" evidence="1">
    <location>
        <begin position="80"/>
        <end position="117"/>
    </location>
</feature>
<dbReference type="Proteomes" id="UP000013827">
    <property type="component" value="Unassembled WGS sequence"/>
</dbReference>